<dbReference type="Gene3D" id="3.40.50.12780">
    <property type="entry name" value="N-terminal domain of ligase-like"/>
    <property type="match status" value="2"/>
</dbReference>
<proteinExistence type="inferred from homology"/>
<dbReference type="PROSITE" id="PS00455">
    <property type="entry name" value="AMP_BINDING"/>
    <property type="match status" value="1"/>
</dbReference>
<dbReference type="GO" id="GO:0004467">
    <property type="term" value="F:long-chain fatty acid-CoA ligase activity"/>
    <property type="evidence" value="ECO:0007669"/>
    <property type="project" value="UniProtKB-EC"/>
</dbReference>
<dbReference type="Pfam" id="PF23562">
    <property type="entry name" value="AMP-binding_C_3"/>
    <property type="match status" value="1"/>
</dbReference>
<evidence type="ECO:0000256" key="2">
    <source>
        <dbReference type="ARBA" id="ARBA00022598"/>
    </source>
</evidence>
<keyword evidence="2 8" id="KW-0436">Ligase</keyword>
<sequence>MTSNPLTAPTEHIAADQQDPATLPAALLHNARRRGKAVAMREKHRGYWREWTWAQYAHRVACVAAGLRSLGVEPGDRVAVHAENRPEWVIADLAAQGIGAQCVGIYPTSPAAEVEYLLKHCGATVLVAEDEEQLDKALAVRDSLPRLRHVVVIDPRGVGQVDGLLTFAELEESGERAGDAQARYAESVASLDPGDAAIIVYTSGTTGPPKGAMISHTNLVASARTFVRALGGSDTDEVLSYLPLCHIAERLTSVIDSVWAGSVVNFGEGGASFTHDLRDVQPTVFLGVPRVWEKMLAGVEIRMADASRLKRWLYRTCLRQGRRLAPYRMRGRLPLRARLVLAVCEVLMLRPLREKLGLARVRVALSGAAPIAPQVLEYLWAIGVPVREGYGQTENTALCTLTPRSDIRLGSVGTALDGVELRIAQDGEILTRSAGVFLGYLDDQEATAATIDPDGWLHTGDVGELDEDGFLRITDRKKDIIITAGGKNVSPSEIENRIKVSPYVREAIVVGDRRKYLTALIGIELETVGDWAMRRGIAYTTYADLSAKPEVHALIESVVAEANHDLAAVEQLKRFTLIGKELDHEDGELTATQKVKRKAIEQRFADEIEAMYQ</sequence>
<comment type="caution">
    <text evidence="8">The sequence shown here is derived from an EMBL/GenBank/DDBJ whole genome shotgun (WGS) entry which is preliminary data.</text>
</comment>
<dbReference type="EMBL" id="JAAOYM010000003">
    <property type="protein sequence ID" value="NIJ15021.1"/>
    <property type="molecule type" value="Genomic_DNA"/>
</dbReference>
<evidence type="ECO:0000256" key="3">
    <source>
        <dbReference type="ARBA" id="ARBA00022832"/>
    </source>
</evidence>
<evidence type="ECO:0000259" key="7">
    <source>
        <dbReference type="Pfam" id="PF00501"/>
    </source>
</evidence>
<evidence type="ECO:0000313" key="9">
    <source>
        <dbReference type="Proteomes" id="UP000545493"/>
    </source>
</evidence>
<evidence type="ECO:0000256" key="4">
    <source>
        <dbReference type="ARBA" id="ARBA00023098"/>
    </source>
</evidence>
<comment type="catalytic activity">
    <reaction evidence="5">
        <text>a long-chain fatty acid + ATP + CoA = a long-chain fatty acyl-CoA + AMP + diphosphate</text>
        <dbReference type="Rhea" id="RHEA:15421"/>
        <dbReference type="ChEBI" id="CHEBI:30616"/>
        <dbReference type="ChEBI" id="CHEBI:33019"/>
        <dbReference type="ChEBI" id="CHEBI:57287"/>
        <dbReference type="ChEBI" id="CHEBI:57560"/>
        <dbReference type="ChEBI" id="CHEBI:83139"/>
        <dbReference type="ChEBI" id="CHEBI:456215"/>
        <dbReference type="EC" id="6.2.1.3"/>
    </reaction>
    <physiologicalReaction direction="left-to-right" evidence="5">
        <dbReference type="Rhea" id="RHEA:15422"/>
    </physiologicalReaction>
</comment>
<feature type="domain" description="AMP-dependent synthetase/ligase" evidence="7">
    <location>
        <begin position="29"/>
        <end position="441"/>
    </location>
</feature>
<dbReference type="InterPro" id="IPR042099">
    <property type="entry name" value="ANL_N_sf"/>
</dbReference>
<dbReference type="GO" id="GO:0016020">
    <property type="term" value="C:membrane"/>
    <property type="evidence" value="ECO:0007669"/>
    <property type="project" value="TreeGrafter"/>
</dbReference>
<accession>A0A7X5UVF6</accession>
<dbReference type="Pfam" id="PF00501">
    <property type="entry name" value="AMP-binding"/>
    <property type="match status" value="1"/>
</dbReference>
<dbReference type="PANTHER" id="PTHR43272">
    <property type="entry name" value="LONG-CHAIN-FATTY-ACID--COA LIGASE"/>
    <property type="match status" value="1"/>
</dbReference>
<dbReference type="InterPro" id="IPR045851">
    <property type="entry name" value="AMP-bd_C_sf"/>
</dbReference>
<protein>
    <recommendedName>
        <fullName evidence="6">Acyl-CoA synthetase</fullName>
    </recommendedName>
</protein>
<name>A0A7X5UVF6_9PSEU</name>
<dbReference type="RefSeq" id="WP_313886918.1">
    <property type="nucleotide sequence ID" value="NZ_JAAOYM010000003.1"/>
</dbReference>
<keyword evidence="3" id="KW-0276">Fatty acid metabolism</keyword>
<gene>
    <name evidence="8" type="ORF">FHU38_005429</name>
</gene>
<keyword evidence="9" id="KW-1185">Reference proteome</keyword>
<keyword evidence="4" id="KW-0443">Lipid metabolism</keyword>
<evidence type="ECO:0000256" key="5">
    <source>
        <dbReference type="ARBA" id="ARBA00024484"/>
    </source>
</evidence>
<evidence type="ECO:0000313" key="8">
    <source>
        <dbReference type="EMBL" id="NIJ15021.1"/>
    </source>
</evidence>
<dbReference type="Gene3D" id="3.30.300.30">
    <property type="match status" value="1"/>
</dbReference>
<dbReference type="AlphaFoldDB" id="A0A7X5UVF6"/>
<dbReference type="InterPro" id="IPR000873">
    <property type="entry name" value="AMP-dep_synth/lig_dom"/>
</dbReference>
<comment type="similarity">
    <text evidence="1">Belongs to the ATP-dependent AMP-binding enzyme family.</text>
</comment>
<organism evidence="8 9">
    <name type="scientific">Saccharomonospora amisosensis</name>
    <dbReference type="NCBI Taxonomy" id="1128677"/>
    <lineage>
        <taxon>Bacteria</taxon>
        <taxon>Bacillati</taxon>
        <taxon>Actinomycetota</taxon>
        <taxon>Actinomycetes</taxon>
        <taxon>Pseudonocardiales</taxon>
        <taxon>Pseudonocardiaceae</taxon>
        <taxon>Saccharomonospora</taxon>
    </lineage>
</organism>
<reference evidence="8 9" key="1">
    <citation type="submission" date="2020-03" db="EMBL/GenBank/DDBJ databases">
        <title>Sequencing the genomes of 1000 actinobacteria strains.</title>
        <authorList>
            <person name="Klenk H.-P."/>
        </authorList>
    </citation>
    <scope>NUCLEOTIDE SEQUENCE [LARGE SCALE GENOMIC DNA]</scope>
    <source>
        <strain evidence="8 9">DSM 45685</strain>
    </source>
</reference>
<evidence type="ECO:0000256" key="6">
    <source>
        <dbReference type="ARBA" id="ARBA00032875"/>
    </source>
</evidence>
<dbReference type="PANTHER" id="PTHR43272:SF32">
    <property type="entry name" value="AMP-DEPENDENT SYNTHETASE_LIGASE DOMAIN-CONTAINING PROTEIN"/>
    <property type="match status" value="1"/>
</dbReference>
<dbReference type="SUPFAM" id="SSF56801">
    <property type="entry name" value="Acetyl-CoA synthetase-like"/>
    <property type="match status" value="1"/>
</dbReference>
<dbReference type="InterPro" id="IPR020845">
    <property type="entry name" value="AMP-binding_CS"/>
</dbReference>
<dbReference type="Proteomes" id="UP000545493">
    <property type="component" value="Unassembled WGS sequence"/>
</dbReference>
<evidence type="ECO:0000256" key="1">
    <source>
        <dbReference type="ARBA" id="ARBA00006432"/>
    </source>
</evidence>